<dbReference type="GO" id="GO:0006289">
    <property type="term" value="P:nucleotide-excision repair"/>
    <property type="evidence" value="ECO:0007669"/>
    <property type="project" value="TreeGrafter"/>
</dbReference>
<name>A0AAW0UIE3_SCYPA</name>
<dbReference type="Proteomes" id="UP001487740">
    <property type="component" value="Unassembled WGS sequence"/>
</dbReference>
<dbReference type="InterPro" id="IPR045028">
    <property type="entry name" value="DinG/Rad3-like"/>
</dbReference>
<accession>A0AAW0UIE3</accession>
<proteinExistence type="predicted"/>
<evidence type="ECO:0000256" key="2">
    <source>
        <dbReference type="ARBA" id="ARBA00022801"/>
    </source>
</evidence>
<organism evidence="5 6">
    <name type="scientific">Scylla paramamosain</name>
    <name type="common">Mud crab</name>
    <dbReference type="NCBI Taxonomy" id="85552"/>
    <lineage>
        <taxon>Eukaryota</taxon>
        <taxon>Metazoa</taxon>
        <taxon>Ecdysozoa</taxon>
        <taxon>Arthropoda</taxon>
        <taxon>Crustacea</taxon>
        <taxon>Multicrustacea</taxon>
        <taxon>Malacostraca</taxon>
        <taxon>Eumalacostraca</taxon>
        <taxon>Eucarida</taxon>
        <taxon>Decapoda</taxon>
        <taxon>Pleocyemata</taxon>
        <taxon>Brachyura</taxon>
        <taxon>Eubrachyura</taxon>
        <taxon>Portunoidea</taxon>
        <taxon>Portunidae</taxon>
        <taxon>Portuninae</taxon>
        <taxon>Scylla</taxon>
    </lineage>
</organism>
<dbReference type="Gene3D" id="3.40.50.300">
    <property type="entry name" value="P-loop containing nucleotide triphosphate hydrolases"/>
    <property type="match status" value="1"/>
</dbReference>
<feature type="domain" description="Helicase ATP-binding" evidence="4">
    <location>
        <begin position="19"/>
        <end position="144"/>
    </location>
</feature>
<evidence type="ECO:0000256" key="3">
    <source>
        <dbReference type="ARBA" id="ARBA00022840"/>
    </source>
</evidence>
<keyword evidence="3" id="KW-0067">ATP-binding</keyword>
<dbReference type="GO" id="GO:0016787">
    <property type="term" value="F:hydrolase activity"/>
    <property type="evidence" value="ECO:0007669"/>
    <property type="project" value="UniProtKB-KW"/>
</dbReference>
<evidence type="ECO:0000259" key="4">
    <source>
        <dbReference type="PROSITE" id="PS51193"/>
    </source>
</evidence>
<dbReference type="GO" id="GO:0005634">
    <property type="term" value="C:nucleus"/>
    <property type="evidence" value="ECO:0007669"/>
    <property type="project" value="TreeGrafter"/>
</dbReference>
<dbReference type="AlphaFoldDB" id="A0AAW0UIE3"/>
<dbReference type="PANTHER" id="PTHR11472">
    <property type="entry name" value="DNA REPAIR DEAD HELICASE RAD3/XP-D SUBFAMILY MEMBER"/>
    <property type="match status" value="1"/>
</dbReference>
<keyword evidence="2" id="KW-0378">Hydrolase</keyword>
<keyword evidence="6" id="KW-1185">Reference proteome</keyword>
<protein>
    <recommendedName>
        <fullName evidence="4">Helicase ATP-binding domain-containing protein</fullName>
    </recommendedName>
</protein>
<comment type="caution">
    <text evidence="5">The sequence shown here is derived from an EMBL/GenBank/DDBJ whole genome shotgun (WGS) entry which is preliminary data.</text>
</comment>
<dbReference type="PROSITE" id="PS51193">
    <property type="entry name" value="HELICASE_ATP_BIND_2"/>
    <property type="match status" value="1"/>
</dbReference>
<sequence>MEESQQVPKRPRQKMYHIGGVQVLLPVKPYPSQLAMMGQIITGLKHRQNCLLESPTGSGKSLALLCSTLAWQREQTGEPRQDNMCQAERENEWRVRGGKEWLWVKGLFPPGPPQEATEMLCSPQEMSLSQPITTNTQKVQFQRV</sequence>
<dbReference type="GO" id="GO:1990918">
    <property type="term" value="P:double-strand break repair involved in meiotic recombination"/>
    <property type="evidence" value="ECO:0007669"/>
    <property type="project" value="TreeGrafter"/>
</dbReference>
<dbReference type="PANTHER" id="PTHR11472:SF47">
    <property type="entry name" value="FANCONI ANEMIA GROUP J PROTEIN"/>
    <property type="match status" value="1"/>
</dbReference>
<dbReference type="SUPFAM" id="SSF52540">
    <property type="entry name" value="P-loop containing nucleoside triphosphate hydrolases"/>
    <property type="match status" value="1"/>
</dbReference>
<gene>
    <name evidence="5" type="ORF">O3P69_002925</name>
</gene>
<dbReference type="GO" id="GO:0005524">
    <property type="term" value="F:ATP binding"/>
    <property type="evidence" value="ECO:0007669"/>
    <property type="project" value="UniProtKB-KW"/>
</dbReference>
<reference evidence="5 6" key="1">
    <citation type="submission" date="2023-03" db="EMBL/GenBank/DDBJ databases">
        <title>High-quality genome of Scylla paramamosain provides insights in environmental adaptation.</title>
        <authorList>
            <person name="Zhang L."/>
        </authorList>
    </citation>
    <scope>NUCLEOTIDE SEQUENCE [LARGE SCALE GENOMIC DNA]</scope>
    <source>
        <strain evidence="5">LZ_2023a</strain>
        <tissue evidence="5">Muscle</tissue>
    </source>
</reference>
<dbReference type="EMBL" id="JARAKH010000010">
    <property type="protein sequence ID" value="KAK8399868.1"/>
    <property type="molecule type" value="Genomic_DNA"/>
</dbReference>
<dbReference type="InterPro" id="IPR014013">
    <property type="entry name" value="Helic_SF1/SF2_ATP-bd_DinG/Rad3"/>
</dbReference>
<dbReference type="GO" id="GO:0003678">
    <property type="term" value="F:DNA helicase activity"/>
    <property type="evidence" value="ECO:0007669"/>
    <property type="project" value="TreeGrafter"/>
</dbReference>
<evidence type="ECO:0000313" key="6">
    <source>
        <dbReference type="Proteomes" id="UP001487740"/>
    </source>
</evidence>
<evidence type="ECO:0000313" key="5">
    <source>
        <dbReference type="EMBL" id="KAK8399868.1"/>
    </source>
</evidence>
<evidence type="ECO:0000256" key="1">
    <source>
        <dbReference type="ARBA" id="ARBA00022741"/>
    </source>
</evidence>
<keyword evidence="1" id="KW-0547">Nucleotide-binding</keyword>
<dbReference type="InterPro" id="IPR027417">
    <property type="entry name" value="P-loop_NTPase"/>
</dbReference>